<evidence type="ECO:0000313" key="5">
    <source>
        <dbReference type="Proteomes" id="UP000199771"/>
    </source>
</evidence>
<gene>
    <name evidence="4" type="ORF">SAMN04488120_101282</name>
</gene>
<dbReference type="InterPro" id="IPR001789">
    <property type="entry name" value="Sig_transdc_resp-reg_receiver"/>
</dbReference>
<evidence type="ECO:0000313" key="4">
    <source>
        <dbReference type="EMBL" id="SFF26702.1"/>
    </source>
</evidence>
<dbReference type="AlphaFoldDB" id="A0A1I2HAL5"/>
<dbReference type="RefSeq" id="WP_091530515.1">
    <property type="nucleotide sequence ID" value="NZ_FOOC01000001.1"/>
</dbReference>
<proteinExistence type="predicted"/>
<dbReference type="STRING" id="1076937.SAMN04488120_101282"/>
<feature type="modified residue" description="4-aspartylphosphate" evidence="2">
    <location>
        <position position="195"/>
    </location>
</feature>
<dbReference type="InterPro" id="IPR011006">
    <property type="entry name" value="CheY-like_superfamily"/>
</dbReference>
<keyword evidence="5" id="KW-1185">Reference proteome</keyword>
<dbReference type="PANTHER" id="PTHR44591:SF19">
    <property type="entry name" value="TWO-COMPONENT RESPONSE REGULATOR-RELATED"/>
    <property type="match status" value="1"/>
</dbReference>
<evidence type="ECO:0000259" key="3">
    <source>
        <dbReference type="PROSITE" id="PS50110"/>
    </source>
</evidence>
<dbReference type="CDD" id="cd17569">
    <property type="entry name" value="REC_HupR-like"/>
    <property type="match status" value="1"/>
</dbReference>
<accession>A0A1I2HAL5</accession>
<protein>
    <submittedName>
        <fullName evidence="4">Response regulator receiver domain-containing protein</fullName>
    </submittedName>
</protein>
<reference evidence="4 5" key="1">
    <citation type="submission" date="2016-10" db="EMBL/GenBank/DDBJ databases">
        <authorList>
            <person name="de Groot N.N."/>
        </authorList>
    </citation>
    <scope>NUCLEOTIDE SEQUENCE [LARGE SCALE GENOMIC DNA]</scope>
    <source>
        <strain evidence="4 5">DSM 23609</strain>
    </source>
</reference>
<dbReference type="GO" id="GO:0000160">
    <property type="term" value="P:phosphorelay signal transduction system"/>
    <property type="evidence" value="ECO:0007669"/>
    <property type="project" value="InterPro"/>
</dbReference>
<feature type="domain" description="Response regulatory" evidence="3">
    <location>
        <begin position="147"/>
        <end position="261"/>
    </location>
</feature>
<organism evidence="4 5">
    <name type="scientific">Fontimonas thermophila</name>
    <dbReference type="NCBI Taxonomy" id="1076937"/>
    <lineage>
        <taxon>Bacteria</taxon>
        <taxon>Pseudomonadati</taxon>
        <taxon>Pseudomonadota</taxon>
        <taxon>Gammaproteobacteria</taxon>
        <taxon>Nevskiales</taxon>
        <taxon>Nevskiaceae</taxon>
        <taxon>Fontimonas</taxon>
    </lineage>
</organism>
<evidence type="ECO:0000256" key="2">
    <source>
        <dbReference type="PROSITE-ProRule" id="PRU00169"/>
    </source>
</evidence>
<evidence type="ECO:0000256" key="1">
    <source>
        <dbReference type="ARBA" id="ARBA00022553"/>
    </source>
</evidence>
<dbReference type="InterPro" id="IPR050595">
    <property type="entry name" value="Bact_response_regulator"/>
</dbReference>
<sequence>MSQHPPKARVLFVDDEPRVLTTMRMLFRNQYDVLTADSGQAALELLKTQAVDVIVSDQRMPGMTGIEMLRAARELNPAAMRILLTGYSDLNAIIGSINEGEIFRFINKPWSNDDLTATVARAVAAARASAAAAQAGDGSAPIGPPPGVLVLDDDPQVPARIQTILGADFRVVAARSMEEAVNLLEKERIGVIISDTRVADSPVLGLISTLKQHHPELVSVILTERADAGTAIELINQGQIYRFITKPIHDSQCKITVSSALRQHHRLAQSPELHQRYEVAAPKAQPAAAESPQAKLMDRIRTLRTVVKRWV</sequence>
<keyword evidence="1 2" id="KW-0597">Phosphoprotein</keyword>
<dbReference type="Proteomes" id="UP000199771">
    <property type="component" value="Unassembled WGS sequence"/>
</dbReference>
<dbReference type="PANTHER" id="PTHR44591">
    <property type="entry name" value="STRESS RESPONSE REGULATOR PROTEIN 1"/>
    <property type="match status" value="1"/>
</dbReference>
<dbReference type="PROSITE" id="PS50110">
    <property type="entry name" value="RESPONSE_REGULATORY"/>
    <property type="match status" value="2"/>
</dbReference>
<dbReference type="SUPFAM" id="SSF52172">
    <property type="entry name" value="CheY-like"/>
    <property type="match status" value="2"/>
</dbReference>
<dbReference type="Pfam" id="PF00072">
    <property type="entry name" value="Response_reg"/>
    <property type="match status" value="2"/>
</dbReference>
<feature type="domain" description="Response regulatory" evidence="3">
    <location>
        <begin position="9"/>
        <end position="123"/>
    </location>
</feature>
<dbReference type="SMART" id="SM00448">
    <property type="entry name" value="REC"/>
    <property type="match status" value="2"/>
</dbReference>
<dbReference type="EMBL" id="FOOC01000001">
    <property type="protein sequence ID" value="SFF26702.1"/>
    <property type="molecule type" value="Genomic_DNA"/>
</dbReference>
<dbReference type="Gene3D" id="3.40.50.2300">
    <property type="match status" value="2"/>
</dbReference>
<feature type="modified residue" description="4-aspartylphosphate" evidence="2">
    <location>
        <position position="57"/>
    </location>
</feature>
<dbReference type="OrthoDB" id="9802066at2"/>
<name>A0A1I2HAL5_9GAMM</name>